<evidence type="ECO:0000256" key="1">
    <source>
        <dbReference type="SAM" id="Phobius"/>
    </source>
</evidence>
<keyword evidence="1" id="KW-0812">Transmembrane</keyword>
<dbReference type="STRING" id="553218.CAMRE0001_0019"/>
<sequence>MAGYRQNVNLKFNRMSPRAVLRILFVIFGGGGGVNLPRSLR</sequence>
<comment type="caution">
    <text evidence="2">The sequence shown here is derived from an EMBL/GenBank/DDBJ whole genome shotgun (WGS) entry which is preliminary data.</text>
</comment>
<dbReference type="Proteomes" id="UP000003082">
    <property type="component" value="Unassembled WGS sequence"/>
</dbReference>
<organism evidence="2 3">
    <name type="scientific">Campylobacter rectus RM3267</name>
    <dbReference type="NCBI Taxonomy" id="553218"/>
    <lineage>
        <taxon>Bacteria</taxon>
        <taxon>Pseudomonadati</taxon>
        <taxon>Campylobacterota</taxon>
        <taxon>Epsilonproteobacteria</taxon>
        <taxon>Campylobacterales</taxon>
        <taxon>Campylobacteraceae</taxon>
        <taxon>Campylobacter</taxon>
    </lineage>
</organism>
<keyword evidence="1" id="KW-1133">Transmembrane helix</keyword>
<name>B9D3G5_CAMRE</name>
<protein>
    <submittedName>
        <fullName evidence="2">Uncharacterized protein</fullName>
    </submittedName>
</protein>
<keyword evidence="3" id="KW-1185">Reference proteome</keyword>
<evidence type="ECO:0000313" key="3">
    <source>
        <dbReference type="Proteomes" id="UP000003082"/>
    </source>
</evidence>
<gene>
    <name evidence="2" type="ORF">CAMRE0001_0019</name>
</gene>
<accession>B9D3G5</accession>
<feature type="transmembrane region" description="Helical" evidence="1">
    <location>
        <begin position="19"/>
        <end position="36"/>
    </location>
</feature>
<keyword evidence="1" id="KW-0472">Membrane</keyword>
<proteinExistence type="predicted"/>
<evidence type="ECO:0000313" key="2">
    <source>
        <dbReference type="EMBL" id="EEF13464.1"/>
    </source>
</evidence>
<dbReference type="AlphaFoldDB" id="B9D3G5"/>
<dbReference type="EMBL" id="ACFU01000020">
    <property type="protein sequence ID" value="EEF13464.1"/>
    <property type="molecule type" value="Genomic_DNA"/>
</dbReference>
<reference evidence="2 3" key="1">
    <citation type="submission" date="2008-08" db="EMBL/GenBank/DDBJ databases">
        <authorList>
            <person name="Madupu R."/>
            <person name="Durkin A.S."/>
            <person name="Torralba M."/>
            <person name="Methe B."/>
            <person name="Sutton G.G."/>
            <person name="Strausberg R.L."/>
            <person name="Nelson K.E."/>
        </authorList>
    </citation>
    <scope>NUCLEOTIDE SEQUENCE [LARGE SCALE GENOMIC DNA]</scope>
    <source>
        <strain evidence="2 3">RM3267</strain>
    </source>
</reference>